<comment type="caution">
    <text evidence="1">The sequence shown here is derived from an EMBL/GenBank/DDBJ whole genome shotgun (WGS) entry which is preliminary data.</text>
</comment>
<keyword evidence="2" id="KW-1185">Reference proteome</keyword>
<gene>
    <name evidence="1" type="ORF">NLG97_g3822</name>
</gene>
<evidence type="ECO:0000313" key="2">
    <source>
        <dbReference type="Proteomes" id="UP001148737"/>
    </source>
</evidence>
<evidence type="ECO:0000313" key="1">
    <source>
        <dbReference type="EMBL" id="KAJ3494836.1"/>
    </source>
</evidence>
<dbReference type="Proteomes" id="UP001148737">
    <property type="component" value="Unassembled WGS sequence"/>
</dbReference>
<sequence length="392" mass="44442">MATPPHIAHTDGAKLSVLRGYDTSHLVVDETWVRQKSGDIEFPKSKAVEAQDAIAEDGRTYHGYNAGSYYLPNDPPEHERLDHQHRMVRLIQQGRLGLAPVRNPRNVVDVCTGTGIWATEYATEHPDCTVLGSDLSAIQPREGVPNCAFIQHDVEKQDWDYGRKFDYAYFRYMVTCFDDMPSVLRKARDSLHEGGYIEIFDTPIQALSLDGSIEGTALEEWGEVGRAAGRKLGRDMAKPRQYKRWLEEAGFVDVVETIIAAPVNEWCKDEEQKEIGRFMFHDFYAFVGGLKKLVLAAGYTSDEADDFLSRIRQTIEDPKVHSYYEKYIVYGRKPRADEGSAKISKDESEEQSNEVVDTEKAPLTFSKMVVSSLVMCKDSLRTMLRNRLGLEI</sequence>
<accession>A0ACC1QZM8</accession>
<organism evidence="1 2">
    <name type="scientific">Lecanicillium saksenae</name>
    <dbReference type="NCBI Taxonomy" id="468837"/>
    <lineage>
        <taxon>Eukaryota</taxon>
        <taxon>Fungi</taxon>
        <taxon>Dikarya</taxon>
        <taxon>Ascomycota</taxon>
        <taxon>Pezizomycotina</taxon>
        <taxon>Sordariomycetes</taxon>
        <taxon>Hypocreomycetidae</taxon>
        <taxon>Hypocreales</taxon>
        <taxon>Cordycipitaceae</taxon>
        <taxon>Lecanicillium</taxon>
    </lineage>
</organism>
<protein>
    <submittedName>
        <fullName evidence="1">Uncharacterized protein</fullName>
    </submittedName>
</protein>
<dbReference type="EMBL" id="JANAKD010000339">
    <property type="protein sequence ID" value="KAJ3494836.1"/>
    <property type="molecule type" value="Genomic_DNA"/>
</dbReference>
<name>A0ACC1QZM8_9HYPO</name>
<proteinExistence type="predicted"/>
<reference evidence="1" key="1">
    <citation type="submission" date="2022-07" db="EMBL/GenBank/DDBJ databases">
        <title>Genome Sequence of Lecanicillium saksenae.</title>
        <authorList>
            <person name="Buettner E."/>
        </authorList>
    </citation>
    <scope>NUCLEOTIDE SEQUENCE</scope>
    <source>
        <strain evidence="1">VT-O1</strain>
    </source>
</reference>